<dbReference type="PANTHER" id="PTHR48465">
    <property type="entry name" value="PROTEIN SSUH2 HOMOLOG"/>
    <property type="match status" value="1"/>
</dbReference>
<feature type="compositionally biased region" description="Polar residues" evidence="1">
    <location>
        <begin position="29"/>
        <end position="44"/>
    </location>
</feature>
<dbReference type="PANTHER" id="PTHR48465:SF1">
    <property type="entry name" value="PROTEIN SSUH2 HOMOLOG"/>
    <property type="match status" value="1"/>
</dbReference>
<protein>
    <submittedName>
        <fullName evidence="2">SSUH2-like protein</fullName>
    </submittedName>
</protein>
<dbReference type="InterPro" id="IPR052789">
    <property type="entry name" value="SSUH2_homolog"/>
</dbReference>
<proteinExistence type="predicted"/>
<gene>
    <name evidence="2" type="ORF">MAR_011009</name>
</gene>
<keyword evidence="3" id="KW-1185">Reference proteome</keyword>
<name>A0ABY7FTH4_MYAAR</name>
<evidence type="ECO:0000313" key="2">
    <source>
        <dbReference type="EMBL" id="WAR25305.1"/>
    </source>
</evidence>
<accession>A0ABY7FTH4</accession>
<reference evidence="2" key="1">
    <citation type="submission" date="2022-11" db="EMBL/GenBank/DDBJ databases">
        <title>Centuries of genome instability and evolution in soft-shell clam transmissible cancer (bioRxiv).</title>
        <authorList>
            <person name="Hart S.F.M."/>
            <person name="Yonemitsu M.A."/>
            <person name="Giersch R.M."/>
            <person name="Beal B.F."/>
            <person name="Arriagada G."/>
            <person name="Davis B.W."/>
            <person name="Ostrander E.A."/>
            <person name="Goff S.P."/>
            <person name="Metzger M.J."/>
        </authorList>
    </citation>
    <scope>NUCLEOTIDE SEQUENCE</scope>
    <source>
        <strain evidence="2">MELC-2E11</strain>
        <tissue evidence="2">Siphon/mantle</tissue>
    </source>
</reference>
<feature type="region of interest" description="Disordered" evidence="1">
    <location>
        <begin position="1"/>
        <end position="89"/>
    </location>
</feature>
<organism evidence="2 3">
    <name type="scientific">Mya arenaria</name>
    <name type="common">Soft-shell clam</name>
    <dbReference type="NCBI Taxonomy" id="6604"/>
    <lineage>
        <taxon>Eukaryota</taxon>
        <taxon>Metazoa</taxon>
        <taxon>Spiralia</taxon>
        <taxon>Lophotrochozoa</taxon>
        <taxon>Mollusca</taxon>
        <taxon>Bivalvia</taxon>
        <taxon>Autobranchia</taxon>
        <taxon>Heteroconchia</taxon>
        <taxon>Euheterodonta</taxon>
        <taxon>Imparidentia</taxon>
        <taxon>Neoheterodontei</taxon>
        <taxon>Myida</taxon>
        <taxon>Myoidea</taxon>
        <taxon>Myidae</taxon>
        <taxon>Mya</taxon>
    </lineage>
</organism>
<evidence type="ECO:0000313" key="3">
    <source>
        <dbReference type="Proteomes" id="UP001164746"/>
    </source>
</evidence>
<feature type="compositionally biased region" description="Pro residues" evidence="1">
    <location>
        <begin position="68"/>
        <end position="85"/>
    </location>
</feature>
<sequence length="446" mass="50304">MSAYPPGGFDPNQAPQRWQPGMGGPAPQNPNMPQNDMEGTQPPQGSYGDPAYPPIQGYEGVKFGSMMPMPPPPMPQQPQGDPPPQTFTDMANLTEEDCRQAMIQFVSENCCYGSKPAKEMKITKFTGITAMHYVLETFAEGRSTGSANEPYRGGPIDGPQNGMAPPPWSIPCQPHQTFHDHDIKIEVPHTSVVSPCQACDARGWNYCWRCSGRGRNRCNSCGGDGKRMEYDAHRQQHVRRTCHHCHGDGRNRNSQYMSDVDLAFNIYYLDYDSFGQLTQHSLYIFVTHCLTASCFVGSCHTCGGDGRITCDTCDGFRMLRCFILLTVRYTNHKDDYILETSDMPDELVRTVGGTVLFEDTQPMVWPIQSYPVPEVNQNSQRLVSSHRSNWPSEKKLSQRQTLRGVPVTEVAYTWDDQHLRYWVYGRERRVHSPDYPQQCCCGCSIL</sequence>
<dbReference type="EMBL" id="CP111025">
    <property type="protein sequence ID" value="WAR25305.1"/>
    <property type="molecule type" value="Genomic_DNA"/>
</dbReference>
<evidence type="ECO:0000256" key="1">
    <source>
        <dbReference type="SAM" id="MobiDB-lite"/>
    </source>
</evidence>
<dbReference type="Proteomes" id="UP001164746">
    <property type="component" value="Chromosome 14"/>
</dbReference>